<comment type="caution">
    <text evidence="2">The sequence shown here is derived from an EMBL/GenBank/DDBJ whole genome shotgun (WGS) entry which is preliminary data.</text>
</comment>
<gene>
    <name evidence="2" type="ORF">PZ740_00280</name>
</gene>
<dbReference type="Proteomes" id="UP001301140">
    <property type="component" value="Unassembled WGS sequence"/>
</dbReference>
<evidence type="ECO:0008006" key="4">
    <source>
        <dbReference type="Google" id="ProtNLM"/>
    </source>
</evidence>
<evidence type="ECO:0000313" key="3">
    <source>
        <dbReference type="Proteomes" id="UP001301140"/>
    </source>
</evidence>
<name>A0AAP3XQH3_9PROT</name>
<feature type="chain" id="PRO_5042928795" description="Choice-of-anchor G family protein" evidence="1">
    <location>
        <begin position="29"/>
        <end position="600"/>
    </location>
</feature>
<evidence type="ECO:0000313" key="2">
    <source>
        <dbReference type="EMBL" id="MDF1584817.1"/>
    </source>
</evidence>
<keyword evidence="3" id="KW-1185">Reference proteome</keyword>
<evidence type="ECO:0000256" key="1">
    <source>
        <dbReference type="SAM" id="SignalP"/>
    </source>
</evidence>
<reference evidence="2 3" key="1">
    <citation type="submission" date="2023-03" db="EMBL/GenBank/DDBJ databases">
        <title>YIM 152171 draft genome.</title>
        <authorList>
            <person name="Yang Z."/>
        </authorList>
    </citation>
    <scope>NUCLEOTIDE SEQUENCE [LARGE SCALE GENOMIC DNA]</scope>
    <source>
        <strain evidence="2 3">YIM 152171</strain>
    </source>
</reference>
<keyword evidence="1" id="KW-0732">Signal</keyword>
<accession>A0AAP3XQH3</accession>
<dbReference type="EMBL" id="JARGEQ010000001">
    <property type="protein sequence ID" value="MDF1584817.1"/>
    <property type="molecule type" value="Genomic_DNA"/>
</dbReference>
<proteinExistence type="predicted"/>
<dbReference type="RefSeq" id="WP_327787221.1">
    <property type="nucleotide sequence ID" value="NZ_JARGEQ010000001.1"/>
</dbReference>
<feature type="signal peptide" evidence="1">
    <location>
        <begin position="1"/>
        <end position="28"/>
    </location>
</feature>
<organism evidence="2 3">
    <name type="scientific">Marinimicrococcus flavescens</name>
    <dbReference type="NCBI Taxonomy" id="3031815"/>
    <lineage>
        <taxon>Bacteria</taxon>
        <taxon>Pseudomonadati</taxon>
        <taxon>Pseudomonadota</taxon>
        <taxon>Alphaproteobacteria</taxon>
        <taxon>Geminicoccales</taxon>
        <taxon>Geminicoccaceae</taxon>
        <taxon>Marinimicrococcus</taxon>
    </lineage>
</organism>
<dbReference type="AlphaFoldDB" id="A0AAP3XQH3"/>
<protein>
    <recommendedName>
        <fullName evidence="4">Choice-of-anchor G family protein</fullName>
    </recommendedName>
</protein>
<sequence>MTVLKKRLLLSLSAAALAAPMAAGSVHAIEVVVLEQVNNAAQTAELSFDELWGESLAATAAAIGNSAAFNVEGETDAAALDLKQMSTPSAGGRQLAEIVASDVDLAAGTTEGLDLTAAAIGNTLSGTGLGQVTDIAINQFASGFPVAQSSVITLDEVVVGGLESSLSAAAIGNSASLTAGAIGTGDGFDTVSQSTFGGQTATIDIADLAVLPDAADATFDATAAALNNSLTLSATTGDLYLDSLFQMNSSAQTASVGLGQINVPGSSSTPVGVAAPSYESFDSTLVAAAIASSASLDAEGTVLLGAVTQNNMSAQLASIGLDQVYGLGDLDVTSVAIANSLSIDAGGMVAIDPGSQAFGQTASGTQTAIVELVDLGMEGAVAVTAAALGNSLSIDAGGDAAVSRGSFINQMNIAHQSASVVLDGVEGLDGLRATVVAIGNSLSLASGGDLALYEGDAAPGPDAIFQTGGFSQTATLDLTELNGTGAGEVTLAAIDNSLSIEAEGTLSGVTPSISQTSFAPQIAELTLAGSGGFASLDATAVAIGNSLSLSAGAFEGTGTLSAFQQNGGLQTVSLTMTDSGMGALSATTAAIGNSASVSIR</sequence>